<keyword evidence="3" id="KW-1185">Reference proteome</keyword>
<evidence type="ECO:0000256" key="1">
    <source>
        <dbReference type="SAM" id="Phobius"/>
    </source>
</evidence>
<dbReference type="EMBL" id="BSUL01000001">
    <property type="protein sequence ID" value="GMA28147.1"/>
    <property type="molecule type" value="Genomic_DNA"/>
</dbReference>
<gene>
    <name evidence="2" type="ORF">GCM10025874_14000</name>
</gene>
<evidence type="ECO:0000313" key="2">
    <source>
        <dbReference type="EMBL" id="GMA28147.1"/>
    </source>
</evidence>
<evidence type="ECO:0000313" key="3">
    <source>
        <dbReference type="Proteomes" id="UP001157160"/>
    </source>
</evidence>
<accession>A0AA37UTN2</accession>
<dbReference type="AlphaFoldDB" id="A0AA37UTN2"/>
<protein>
    <submittedName>
        <fullName evidence="2">Uncharacterized protein</fullName>
    </submittedName>
</protein>
<name>A0AA37UTN2_9MICO</name>
<reference evidence="2 3" key="1">
    <citation type="journal article" date="2014" name="Int. J. Syst. Evol. Microbiol.">
        <title>Complete genome sequence of Corynebacterium casei LMG S-19264T (=DSM 44701T), isolated from a smear-ripened cheese.</title>
        <authorList>
            <consortium name="US DOE Joint Genome Institute (JGI-PGF)"/>
            <person name="Walter F."/>
            <person name="Albersmeier A."/>
            <person name="Kalinowski J."/>
            <person name="Ruckert C."/>
        </authorList>
    </citation>
    <scope>NUCLEOTIDE SEQUENCE [LARGE SCALE GENOMIC DNA]</scope>
    <source>
        <strain evidence="2 3">NBRC 112289</strain>
    </source>
</reference>
<dbReference type="Proteomes" id="UP001157160">
    <property type="component" value="Unassembled WGS sequence"/>
</dbReference>
<feature type="transmembrane region" description="Helical" evidence="1">
    <location>
        <begin position="45"/>
        <end position="65"/>
    </location>
</feature>
<keyword evidence="1" id="KW-1133">Transmembrane helix</keyword>
<keyword evidence="1" id="KW-0812">Transmembrane</keyword>
<comment type="caution">
    <text evidence="2">The sequence shown here is derived from an EMBL/GenBank/DDBJ whole genome shotgun (WGS) entry which is preliminary data.</text>
</comment>
<organism evidence="2 3">
    <name type="scientific">Arenivirga flava</name>
    <dbReference type="NCBI Taxonomy" id="1930060"/>
    <lineage>
        <taxon>Bacteria</taxon>
        <taxon>Bacillati</taxon>
        <taxon>Actinomycetota</taxon>
        <taxon>Actinomycetes</taxon>
        <taxon>Micrococcales</taxon>
        <taxon>Microbacteriaceae</taxon>
        <taxon>Arenivirga</taxon>
    </lineage>
</organism>
<proteinExistence type="predicted"/>
<sequence>MRSPRIPFTTATDPMVAVGGDGRMHEAWIAAAAPLDDGALGAEPALMLLAAGLLLGIGAVLIDVWRRRG</sequence>
<keyword evidence="1" id="KW-0472">Membrane</keyword>